<keyword evidence="1" id="KW-0285">Flavoprotein</keyword>
<dbReference type="Pfam" id="PF00743">
    <property type="entry name" value="FMO-like"/>
    <property type="match status" value="1"/>
</dbReference>
<keyword evidence="5" id="KW-0503">Monooxygenase</keyword>
<evidence type="ECO:0000256" key="2">
    <source>
        <dbReference type="ARBA" id="ARBA00022827"/>
    </source>
</evidence>
<keyword evidence="6" id="KW-1185">Reference proteome</keyword>
<comment type="caution">
    <text evidence="5">The sequence shown here is derived from an EMBL/GenBank/DDBJ whole genome shotgun (WGS) entry which is preliminary data.</text>
</comment>
<dbReference type="GO" id="GO:0004497">
    <property type="term" value="F:monooxygenase activity"/>
    <property type="evidence" value="ECO:0007669"/>
    <property type="project" value="UniProtKB-KW"/>
</dbReference>
<sequence>MASDLDYDVIIIGAGLSGMYSLIKMRELGLRVRILEMGSGAGGTWFWNHYPGARFDSESYTYGFSFSDELLREWHWIERFSPQPENLKYLNYVCDKFDLRKDIQFNTEITSAHFQDSNSSWELIAKDGHKCSSRFLITAMGPLTKATLPDIPGVHGFKGTAYHTSRWPEPSPTLEHKRVAIIGTGATAIQIIPEIAKTVEALTVFQRTPNWTAPLQNGPISVEEMQEIRGRYPQIFERCRETSNGFIHSADARKTLEVDPEEREKFWEELFSQPGFAKWLSNFGDIATDQAANDAYSEFVAKKIKERVRDPWTADRLVPMDHGFGTKRVPLETHYYEAYNRENVRLVDVSETPIEKITETGIKTVDEAFDFDIIIYATGFDAITGAFDAVDFQGTNGAKLKEAWKGGPRTFLGFTVPRFPNMFMVMGPHQAFGNIPRSTEYAVNWISRLLSYCRENGVVYVEATGKEADWWTDHVKECSKGLLANKVDSWMTGVNKNLATKQERIIARYSGGAVEHRRRCDAVAAENYARMILKRSLD</sequence>
<keyword evidence="4" id="KW-0560">Oxidoreductase</keyword>
<dbReference type="InterPro" id="IPR036188">
    <property type="entry name" value="FAD/NAD-bd_sf"/>
</dbReference>
<keyword evidence="3" id="KW-0521">NADP</keyword>
<name>A0ABR4PLE8_9HELO</name>
<dbReference type="InterPro" id="IPR020946">
    <property type="entry name" value="Flavin_mOase-like"/>
</dbReference>
<organism evidence="5 6">
    <name type="scientific">Phlyctema vagabunda</name>
    <dbReference type="NCBI Taxonomy" id="108571"/>
    <lineage>
        <taxon>Eukaryota</taxon>
        <taxon>Fungi</taxon>
        <taxon>Dikarya</taxon>
        <taxon>Ascomycota</taxon>
        <taxon>Pezizomycotina</taxon>
        <taxon>Leotiomycetes</taxon>
        <taxon>Helotiales</taxon>
        <taxon>Dermateaceae</taxon>
        <taxon>Phlyctema</taxon>
    </lineage>
</organism>
<evidence type="ECO:0000313" key="6">
    <source>
        <dbReference type="Proteomes" id="UP001629113"/>
    </source>
</evidence>
<dbReference type="PRINTS" id="PR00411">
    <property type="entry name" value="PNDRDTASEI"/>
</dbReference>
<dbReference type="SUPFAM" id="SSF51905">
    <property type="entry name" value="FAD/NAD(P)-binding domain"/>
    <property type="match status" value="3"/>
</dbReference>
<dbReference type="PANTHER" id="PTHR43098">
    <property type="entry name" value="L-ORNITHINE N(5)-MONOOXYGENASE-RELATED"/>
    <property type="match status" value="1"/>
</dbReference>
<dbReference type="Proteomes" id="UP001629113">
    <property type="component" value="Unassembled WGS sequence"/>
</dbReference>
<protein>
    <submittedName>
        <fullName evidence="5">Phenylacetone monooxygenase</fullName>
    </submittedName>
</protein>
<proteinExistence type="predicted"/>
<reference evidence="5 6" key="1">
    <citation type="submission" date="2024-06" db="EMBL/GenBank/DDBJ databases">
        <title>Complete genome of Phlyctema vagabunda strain 19-DSS-EL-015.</title>
        <authorList>
            <person name="Fiorenzani C."/>
        </authorList>
    </citation>
    <scope>NUCLEOTIDE SEQUENCE [LARGE SCALE GENOMIC DNA]</scope>
    <source>
        <strain evidence="5 6">19-DSS-EL-015</strain>
    </source>
</reference>
<evidence type="ECO:0000256" key="4">
    <source>
        <dbReference type="ARBA" id="ARBA00023002"/>
    </source>
</evidence>
<evidence type="ECO:0000313" key="5">
    <source>
        <dbReference type="EMBL" id="KAL3424158.1"/>
    </source>
</evidence>
<accession>A0ABR4PLE8</accession>
<dbReference type="EMBL" id="JBFCZG010000003">
    <property type="protein sequence ID" value="KAL3424158.1"/>
    <property type="molecule type" value="Genomic_DNA"/>
</dbReference>
<keyword evidence="2" id="KW-0274">FAD</keyword>
<dbReference type="PANTHER" id="PTHR43098:SF5">
    <property type="entry name" value="DUAL-FUNCTIONAL MONOOXYGENASE_METHYLTRANSFERASE PSOF"/>
    <property type="match status" value="1"/>
</dbReference>
<evidence type="ECO:0000256" key="3">
    <source>
        <dbReference type="ARBA" id="ARBA00022857"/>
    </source>
</evidence>
<dbReference type="InterPro" id="IPR050775">
    <property type="entry name" value="FAD-binding_Monooxygenases"/>
</dbReference>
<dbReference type="Gene3D" id="3.50.50.60">
    <property type="entry name" value="FAD/NAD(P)-binding domain"/>
    <property type="match status" value="2"/>
</dbReference>
<evidence type="ECO:0000256" key="1">
    <source>
        <dbReference type="ARBA" id="ARBA00022630"/>
    </source>
</evidence>
<gene>
    <name evidence="5" type="ORF">PVAG01_03439</name>
</gene>